<gene>
    <name evidence="1" type="ORF">MRB53_023257</name>
</gene>
<reference evidence="1 2" key="1">
    <citation type="journal article" date="2022" name="Hortic Res">
        <title>A haplotype resolved chromosomal level avocado genome allows analysis of novel avocado genes.</title>
        <authorList>
            <person name="Nath O."/>
            <person name="Fletcher S.J."/>
            <person name="Hayward A."/>
            <person name="Shaw L.M."/>
            <person name="Masouleh A.K."/>
            <person name="Furtado A."/>
            <person name="Henry R.J."/>
            <person name="Mitter N."/>
        </authorList>
    </citation>
    <scope>NUCLEOTIDE SEQUENCE [LARGE SCALE GENOMIC DNA]</scope>
    <source>
        <strain evidence="2">cv. Hass</strain>
    </source>
</reference>
<dbReference type="EMBL" id="CM056815">
    <property type="protein sequence ID" value="KAJ8629934.1"/>
    <property type="molecule type" value="Genomic_DNA"/>
</dbReference>
<name>A0ACC2L8X6_PERAE</name>
<accession>A0ACC2L8X6</accession>
<evidence type="ECO:0000313" key="2">
    <source>
        <dbReference type="Proteomes" id="UP001234297"/>
    </source>
</evidence>
<evidence type="ECO:0000313" key="1">
    <source>
        <dbReference type="EMBL" id="KAJ8629934.1"/>
    </source>
</evidence>
<sequence>MRKILMFRSHTKTNALEAWLKIFCEEKMQPGGAKIMLRYITRVDGNVGLIFIYVWKSFEVLLLFFNWRASSIKYEKTWQTTMEKLKWYNKCDQMELFAFYFF</sequence>
<dbReference type="Proteomes" id="UP001234297">
    <property type="component" value="Chromosome 7"/>
</dbReference>
<protein>
    <submittedName>
        <fullName evidence="1">Uncharacterized protein</fullName>
    </submittedName>
</protein>
<comment type="caution">
    <text evidence="1">The sequence shown here is derived from an EMBL/GenBank/DDBJ whole genome shotgun (WGS) entry which is preliminary data.</text>
</comment>
<proteinExistence type="predicted"/>
<organism evidence="1 2">
    <name type="scientific">Persea americana</name>
    <name type="common">Avocado</name>
    <dbReference type="NCBI Taxonomy" id="3435"/>
    <lineage>
        <taxon>Eukaryota</taxon>
        <taxon>Viridiplantae</taxon>
        <taxon>Streptophyta</taxon>
        <taxon>Embryophyta</taxon>
        <taxon>Tracheophyta</taxon>
        <taxon>Spermatophyta</taxon>
        <taxon>Magnoliopsida</taxon>
        <taxon>Magnoliidae</taxon>
        <taxon>Laurales</taxon>
        <taxon>Lauraceae</taxon>
        <taxon>Persea</taxon>
    </lineage>
</organism>
<keyword evidence="2" id="KW-1185">Reference proteome</keyword>